<dbReference type="Proteomes" id="UP000772434">
    <property type="component" value="Unassembled WGS sequence"/>
</dbReference>
<sequence length="134" mass="14582">MLPVNALRISQLLPKKPPYVVKQAKGSSSIRLEKFNIRELPGSSSGYTGNPRHKLPPGLQHIWKDLDTLTSLESMMLLPWDGFTCTMLVNQADRVMVVLGGVPPKAADADWDANTAAVTQAIKACYKGSTFSAN</sequence>
<dbReference type="OrthoDB" id="3028829at2759"/>
<evidence type="ECO:0000313" key="1">
    <source>
        <dbReference type="EMBL" id="KAF9062508.1"/>
    </source>
</evidence>
<reference evidence="1" key="1">
    <citation type="submission" date="2020-11" db="EMBL/GenBank/DDBJ databases">
        <authorList>
            <consortium name="DOE Joint Genome Institute"/>
            <person name="Ahrendt S."/>
            <person name="Riley R."/>
            <person name="Andreopoulos W."/>
            <person name="Labutti K."/>
            <person name="Pangilinan J."/>
            <person name="Ruiz-Duenas F.J."/>
            <person name="Barrasa J.M."/>
            <person name="Sanchez-Garcia M."/>
            <person name="Camarero S."/>
            <person name="Miyauchi S."/>
            <person name="Serrano A."/>
            <person name="Linde D."/>
            <person name="Babiker R."/>
            <person name="Drula E."/>
            <person name="Ayuso-Fernandez I."/>
            <person name="Pacheco R."/>
            <person name="Padilla G."/>
            <person name="Ferreira P."/>
            <person name="Barriuso J."/>
            <person name="Kellner H."/>
            <person name="Castanera R."/>
            <person name="Alfaro M."/>
            <person name="Ramirez L."/>
            <person name="Pisabarro A.G."/>
            <person name="Kuo A."/>
            <person name="Tritt A."/>
            <person name="Lipzen A."/>
            <person name="He G."/>
            <person name="Yan M."/>
            <person name="Ng V."/>
            <person name="Cullen D."/>
            <person name="Martin F."/>
            <person name="Rosso M.-N."/>
            <person name="Henrissat B."/>
            <person name="Hibbett D."/>
            <person name="Martinez A.T."/>
            <person name="Grigoriev I.V."/>
        </authorList>
    </citation>
    <scope>NUCLEOTIDE SEQUENCE</scope>
    <source>
        <strain evidence="1">AH 40177</strain>
    </source>
</reference>
<accession>A0A9P5U2C7</accession>
<dbReference type="AlphaFoldDB" id="A0A9P5U2C7"/>
<protein>
    <submittedName>
        <fullName evidence="1">Uncharacterized protein</fullName>
    </submittedName>
</protein>
<proteinExistence type="predicted"/>
<evidence type="ECO:0000313" key="2">
    <source>
        <dbReference type="Proteomes" id="UP000772434"/>
    </source>
</evidence>
<keyword evidence="2" id="KW-1185">Reference proteome</keyword>
<name>A0A9P5U2C7_9AGAR</name>
<organism evidence="1 2">
    <name type="scientific">Rhodocollybia butyracea</name>
    <dbReference type="NCBI Taxonomy" id="206335"/>
    <lineage>
        <taxon>Eukaryota</taxon>
        <taxon>Fungi</taxon>
        <taxon>Dikarya</taxon>
        <taxon>Basidiomycota</taxon>
        <taxon>Agaricomycotina</taxon>
        <taxon>Agaricomycetes</taxon>
        <taxon>Agaricomycetidae</taxon>
        <taxon>Agaricales</taxon>
        <taxon>Marasmiineae</taxon>
        <taxon>Omphalotaceae</taxon>
        <taxon>Rhodocollybia</taxon>
    </lineage>
</organism>
<comment type="caution">
    <text evidence="1">The sequence shown here is derived from an EMBL/GenBank/DDBJ whole genome shotgun (WGS) entry which is preliminary data.</text>
</comment>
<gene>
    <name evidence="1" type="ORF">BDP27DRAFT_1427841</name>
</gene>
<dbReference type="EMBL" id="JADNRY010000170">
    <property type="protein sequence ID" value="KAF9062508.1"/>
    <property type="molecule type" value="Genomic_DNA"/>
</dbReference>